<reference evidence="1 2" key="1">
    <citation type="journal article" date="2013" name="Genome Biol.">
        <title>The genome sequence of the most widely cultivated cacao type and its use to identify candidate genes regulating pod color.</title>
        <authorList>
            <person name="Motamayor J.C."/>
            <person name="Mockaitis K."/>
            <person name="Schmutz J."/>
            <person name="Haiminen N."/>
            <person name="Iii D.L."/>
            <person name="Cornejo O."/>
            <person name="Findley S.D."/>
            <person name="Zheng P."/>
            <person name="Utro F."/>
            <person name="Royaert S."/>
            <person name="Saski C."/>
            <person name="Jenkins J."/>
            <person name="Podicheti R."/>
            <person name="Zhao M."/>
            <person name="Scheffler B.E."/>
            <person name="Stack J.C."/>
            <person name="Feltus F.A."/>
            <person name="Mustiga G.M."/>
            <person name="Amores F."/>
            <person name="Phillips W."/>
            <person name="Marelli J.P."/>
            <person name="May G.D."/>
            <person name="Shapiro H."/>
            <person name="Ma J."/>
            <person name="Bustamante C.D."/>
            <person name="Schnell R.J."/>
            <person name="Main D."/>
            <person name="Gilbert D."/>
            <person name="Parida L."/>
            <person name="Kuhn D.N."/>
        </authorList>
    </citation>
    <scope>NUCLEOTIDE SEQUENCE [LARGE SCALE GENOMIC DNA]</scope>
    <source>
        <strain evidence="2">cv. Matina 1-6</strain>
    </source>
</reference>
<accession>A0A061EFP8</accession>
<dbReference type="Gramene" id="EOY03177">
    <property type="protein sequence ID" value="EOY03177"/>
    <property type="gene ID" value="TCM_017749"/>
</dbReference>
<dbReference type="AlphaFoldDB" id="A0A061EFP8"/>
<sequence>MRIKSTSCHGKPHRGLPPLTYLSTWFGNTALVTLNVLSDEVPLRPKIEVEPQEKMFANNVGASNEDGIGAGCGEVVLGLLAR</sequence>
<organism evidence="1 2">
    <name type="scientific">Theobroma cacao</name>
    <name type="common">Cacao</name>
    <name type="synonym">Cocoa</name>
    <dbReference type="NCBI Taxonomy" id="3641"/>
    <lineage>
        <taxon>Eukaryota</taxon>
        <taxon>Viridiplantae</taxon>
        <taxon>Streptophyta</taxon>
        <taxon>Embryophyta</taxon>
        <taxon>Tracheophyta</taxon>
        <taxon>Spermatophyta</taxon>
        <taxon>Magnoliopsida</taxon>
        <taxon>eudicotyledons</taxon>
        <taxon>Gunneridae</taxon>
        <taxon>Pentapetalae</taxon>
        <taxon>rosids</taxon>
        <taxon>malvids</taxon>
        <taxon>Malvales</taxon>
        <taxon>Malvaceae</taxon>
        <taxon>Byttnerioideae</taxon>
        <taxon>Theobroma</taxon>
    </lineage>
</organism>
<dbReference type="Proteomes" id="UP000026915">
    <property type="component" value="Chromosome 4"/>
</dbReference>
<name>A0A061EFP8_THECC</name>
<keyword evidence="2" id="KW-1185">Reference proteome</keyword>
<dbReference type="EMBL" id="CM001882">
    <property type="protein sequence ID" value="EOY03177.1"/>
    <property type="molecule type" value="Genomic_DNA"/>
</dbReference>
<evidence type="ECO:0000313" key="1">
    <source>
        <dbReference type="EMBL" id="EOY03177.1"/>
    </source>
</evidence>
<proteinExistence type="predicted"/>
<protein>
    <submittedName>
        <fullName evidence="1">Uncharacterized protein</fullName>
    </submittedName>
</protein>
<evidence type="ECO:0000313" key="2">
    <source>
        <dbReference type="Proteomes" id="UP000026915"/>
    </source>
</evidence>
<dbReference type="HOGENOM" id="CLU_2563022_0_0_1"/>
<dbReference type="InParanoid" id="A0A061EFP8"/>
<gene>
    <name evidence="1" type="ORF">TCM_017749</name>
</gene>